<evidence type="ECO:0000256" key="2">
    <source>
        <dbReference type="ARBA" id="ARBA00023002"/>
    </source>
</evidence>
<organism evidence="3 4">
    <name type="scientific">Candidatus Beckwithbacteria bacterium RBG_13_42_9</name>
    <dbReference type="NCBI Taxonomy" id="1797457"/>
    <lineage>
        <taxon>Bacteria</taxon>
        <taxon>Candidatus Beckwithiibacteriota</taxon>
    </lineage>
</organism>
<dbReference type="Gene3D" id="1.10.1530.10">
    <property type="match status" value="1"/>
</dbReference>
<evidence type="ECO:0000313" key="3">
    <source>
        <dbReference type="EMBL" id="OGD62756.1"/>
    </source>
</evidence>
<dbReference type="SUPFAM" id="SSF89733">
    <property type="entry name" value="L-sulfolactate dehydrogenase-like"/>
    <property type="match status" value="1"/>
</dbReference>
<name>A0A1F5E619_9BACT</name>
<evidence type="ECO:0008006" key="5">
    <source>
        <dbReference type="Google" id="ProtNLM"/>
    </source>
</evidence>
<gene>
    <name evidence="3" type="ORF">A2160_04800</name>
</gene>
<dbReference type="PANTHER" id="PTHR11091:SF0">
    <property type="entry name" value="MALATE DEHYDROGENASE"/>
    <property type="match status" value="1"/>
</dbReference>
<dbReference type="AlphaFoldDB" id="A0A1F5E619"/>
<reference evidence="3 4" key="1">
    <citation type="journal article" date="2016" name="Nat. Commun.">
        <title>Thousands of microbial genomes shed light on interconnected biogeochemical processes in an aquifer system.</title>
        <authorList>
            <person name="Anantharaman K."/>
            <person name="Brown C.T."/>
            <person name="Hug L.A."/>
            <person name="Sharon I."/>
            <person name="Castelle C.J."/>
            <person name="Probst A.J."/>
            <person name="Thomas B.C."/>
            <person name="Singh A."/>
            <person name="Wilkins M.J."/>
            <person name="Karaoz U."/>
            <person name="Brodie E.L."/>
            <person name="Williams K.H."/>
            <person name="Hubbard S.S."/>
            <person name="Banfield J.F."/>
        </authorList>
    </citation>
    <scope>NUCLEOTIDE SEQUENCE [LARGE SCALE GENOMIC DNA]</scope>
</reference>
<proteinExistence type="inferred from homology"/>
<dbReference type="EMBL" id="MEZK01000017">
    <property type="protein sequence ID" value="OGD62756.1"/>
    <property type="molecule type" value="Genomic_DNA"/>
</dbReference>
<dbReference type="Gene3D" id="3.30.1370.60">
    <property type="entry name" value="Hypothetical oxidoreductase yiak, domain 2"/>
    <property type="match status" value="1"/>
</dbReference>
<dbReference type="GO" id="GO:0016491">
    <property type="term" value="F:oxidoreductase activity"/>
    <property type="evidence" value="ECO:0007669"/>
    <property type="project" value="UniProtKB-KW"/>
</dbReference>
<dbReference type="Proteomes" id="UP000177006">
    <property type="component" value="Unassembled WGS sequence"/>
</dbReference>
<accession>A0A1F5E619</accession>
<dbReference type="InterPro" id="IPR003767">
    <property type="entry name" value="Malate/L-lactate_DH-like"/>
</dbReference>
<comment type="similarity">
    <text evidence="1">Belongs to the LDH2/MDH2 oxidoreductase family.</text>
</comment>
<dbReference type="PANTHER" id="PTHR11091">
    <property type="entry name" value="OXIDOREDUCTASE-RELATED"/>
    <property type="match status" value="1"/>
</dbReference>
<protein>
    <recommendedName>
        <fullName evidence="5">Lactate dehydrogenase</fullName>
    </recommendedName>
</protein>
<dbReference type="STRING" id="1797457.A2160_04800"/>
<evidence type="ECO:0000313" key="4">
    <source>
        <dbReference type="Proteomes" id="UP000177006"/>
    </source>
</evidence>
<dbReference type="InterPro" id="IPR043144">
    <property type="entry name" value="Mal/L-sulf/L-lact_DH-like_ah"/>
</dbReference>
<keyword evidence="2" id="KW-0560">Oxidoreductase</keyword>
<sequence>MKTTLDQFQGLLFKAAATVISEPEARYFAQEEIENYLKRPIDERWLPGIVREIKSWQENPNLNPKVLAQTPGSILYDFQGLGASLKLKEIQDSLEKRAKKNGVALAAIRNNSGDHALSIWTSGLAKRNLIGLAFVNGGNSVMPYGGTRAMFGTNPMSYAIPTFDRPIIADMATSELAFFRFKEALDNKREVGDKTLVDESGQYTKNPKMAATPSGSARIMPMGGGFKGYAIVMLVEILAGALTRSKTSTLEKPACYDSRAYGTLIMAIDIASFTSVKAFKKSVTNMCQAIRQQRPAPYADKVMVPGDRSSFLFEKLKQTGVDIPEEIITDLKELATH</sequence>
<evidence type="ECO:0000256" key="1">
    <source>
        <dbReference type="ARBA" id="ARBA00006056"/>
    </source>
</evidence>
<dbReference type="Pfam" id="PF02615">
    <property type="entry name" value="Ldh_2"/>
    <property type="match status" value="1"/>
</dbReference>
<comment type="caution">
    <text evidence="3">The sequence shown here is derived from an EMBL/GenBank/DDBJ whole genome shotgun (WGS) entry which is preliminary data.</text>
</comment>
<dbReference type="InterPro" id="IPR043143">
    <property type="entry name" value="Mal/L-sulf/L-lact_DH-like_NADP"/>
</dbReference>
<dbReference type="InterPro" id="IPR036111">
    <property type="entry name" value="Mal/L-sulfo/L-lacto_DH-like_sf"/>
</dbReference>